<accession>A0A9D7FSE7</accession>
<dbReference type="InterPro" id="IPR006315">
    <property type="entry name" value="OM_autotransptr_brl_dom"/>
</dbReference>
<feature type="region of interest" description="Disordered" evidence="1">
    <location>
        <begin position="453"/>
        <end position="485"/>
    </location>
</feature>
<dbReference type="Gene3D" id="2.160.20.20">
    <property type="match status" value="1"/>
</dbReference>
<evidence type="ECO:0000313" key="3">
    <source>
        <dbReference type="EMBL" id="MBK5072688.1"/>
    </source>
</evidence>
<dbReference type="PANTHER" id="PTHR12338:SF5">
    <property type="entry name" value="ANTIGEN 43-RELATED"/>
    <property type="match status" value="1"/>
</dbReference>
<dbReference type="InterPro" id="IPR050909">
    <property type="entry name" value="Bact_Autotransporter_VF"/>
</dbReference>
<dbReference type="AlphaFoldDB" id="A0A9D7FSE7"/>
<dbReference type="CDD" id="cd01344">
    <property type="entry name" value="PL2_Passenger_AT"/>
    <property type="match status" value="1"/>
</dbReference>
<protein>
    <submittedName>
        <fullName evidence="4">Autotransporter outer membrane beta-barrel domain-containing protein</fullName>
    </submittedName>
</protein>
<dbReference type="NCBIfam" id="TIGR01414">
    <property type="entry name" value="autotrans_barl"/>
    <property type="match status" value="1"/>
</dbReference>
<name>A0A9D7FSE7_9GAMM</name>
<dbReference type="EMBL" id="JADRCQ010000001">
    <property type="protein sequence ID" value="MBK5072688.1"/>
    <property type="molecule type" value="Genomic_DNA"/>
</dbReference>
<proteinExistence type="predicted"/>
<dbReference type="InterPro" id="IPR005546">
    <property type="entry name" value="Autotransporte_beta"/>
</dbReference>
<comment type="caution">
    <text evidence="4">The sequence shown here is derived from an EMBL/GenBank/DDBJ whole genome shotgun (WGS) entry which is preliminary data.</text>
</comment>
<evidence type="ECO:0000313" key="6">
    <source>
        <dbReference type="Proteomes" id="UP001296969"/>
    </source>
</evidence>
<dbReference type="GO" id="GO:0019867">
    <property type="term" value="C:outer membrane"/>
    <property type="evidence" value="ECO:0007669"/>
    <property type="project" value="InterPro"/>
</dbReference>
<dbReference type="InterPro" id="IPR012332">
    <property type="entry name" value="Autotransporter_pectin_lyase_C"/>
</dbReference>
<evidence type="ECO:0000256" key="1">
    <source>
        <dbReference type="SAM" id="MobiDB-lite"/>
    </source>
</evidence>
<dbReference type="PANTHER" id="PTHR12338">
    <property type="entry name" value="AUTOTRANSPORTER"/>
    <property type="match status" value="1"/>
</dbReference>
<dbReference type="Pfam" id="PF03797">
    <property type="entry name" value="Autotransporter"/>
    <property type="match status" value="1"/>
</dbReference>
<dbReference type="SUPFAM" id="SSF103515">
    <property type="entry name" value="Autotransporter"/>
    <property type="match status" value="1"/>
</dbReference>
<dbReference type="Pfam" id="PF18883">
    <property type="entry name" value="AC_1"/>
    <property type="match status" value="1"/>
</dbReference>
<dbReference type="EMBL" id="JADRCP010000001">
    <property type="protein sequence ID" value="MBK5175997.1"/>
    <property type="molecule type" value="Genomic_DNA"/>
</dbReference>
<sequence>MQASTGITTAPMSSTDQIRLNFNGKTEINHHPDPARSTISVMAQGDSIVSFNELKISSSGQSMDLTVSGDAAIVSRGTTTIDSDKSIILNVNAVPGSNSANGIISLGEDQNIIEEQLNNRNGALVNIGSNANITSSREGATGIRITSNALTPVTNIIVKGLLDVRNGNAIAGNGVGAEHVTVDGGQIYGIINMDRGDDIITANSGVIDGEIIMGRGSDTLILNQGIDISNLKKANGHDPMFTQTDQENNQLEANGLQFTGYTSLAGNSREGTNFTNWDSIALNNGAALTMSDNLFESTETRERSLFIDATSSLIHQNTQTAATRTIYGNVENNGQMTLSNNGVAGDILTISGDYKGDGGVLLLDTVLNSDDSLTDKLVILGDAETGTTNVVVNKAGGDGALTDRGIEIITVEGLSEATFKKMDNTRIVAGQYEYELVKKDNNWYLTSEIQPITPVPEEPEPEPEGPTPPTTPDPEPKPEHQYRPESGSYMANQMAANTLFITRLHDRLGETQYTDMLTGEEKVTSMWMRHVGGHNRSRDGSGQLKTQSNRYIVQLGGDIAQWSSDGADRWHVGLMTGYANQHSNTRSKVSRYSSDGSVDGYSAGIYGTWYANEQDKSGSYVDSWVLYNWFDNTVKGEYLESEKYKSRGVTASIEAGYTFKLGERESDNVKYFLQPKAQLIWMNVRAKDHVENNGTRISSEGDGNLMTRLGLRAYMHGHHDIDNGKDREFEPFIEANWIHNTRNFGVTMNDVRNEIVGTKNIGEIKVGVEAQWSKQFNMWTNVGQQIGDNGYSDTQAMVGFKYLF</sequence>
<dbReference type="SUPFAM" id="SSF51126">
    <property type="entry name" value="Pectin lyase-like"/>
    <property type="match status" value="1"/>
</dbReference>
<feature type="domain" description="Autotransporter" evidence="2">
    <location>
        <begin position="519"/>
        <end position="804"/>
    </location>
</feature>
<dbReference type="Proteomes" id="UP001296969">
    <property type="component" value="Unassembled WGS sequence"/>
</dbReference>
<dbReference type="InterPro" id="IPR011050">
    <property type="entry name" value="Pectin_lyase_fold/virulence"/>
</dbReference>
<gene>
    <name evidence="4" type="ORF">I2492_06635</name>
    <name evidence="3" type="ORF">I2493_06635</name>
</gene>
<keyword evidence="6" id="KW-1185">Reference proteome</keyword>
<dbReference type="InterPro" id="IPR036709">
    <property type="entry name" value="Autotransporte_beta_dom_sf"/>
</dbReference>
<feature type="compositionally biased region" description="Pro residues" evidence="1">
    <location>
        <begin position="464"/>
        <end position="473"/>
    </location>
</feature>
<evidence type="ECO:0000313" key="5">
    <source>
        <dbReference type="Proteomes" id="UP000807542"/>
    </source>
</evidence>
<dbReference type="InterPro" id="IPR043990">
    <property type="entry name" value="AC_1"/>
</dbReference>
<evidence type="ECO:0000259" key="2">
    <source>
        <dbReference type="PROSITE" id="PS51208"/>
    </source>
</evidence>
<feature type="compositionally biased region" description="Basic and acidic residues" evidence="1">
    <location>
        <begin position="474"/>
        <end position="483"/>
    </location>
</feature>
<dbReference type="Gene3D" id="2.40.128.130">
    <property type="entry name" value="Autotransporter beta-domain"/>
    <property type="match status" value="1"/>
</dbReference>
<dbReference type="PROSITE" id="PS51208">
    <property type="entry name" value="AUTOTRANSPORTER"/>
    <property type="match status" value="1"/>
</dbReference>
<reference evidence="4 6" key="1">
    <citation type="submission" date="2020-11" db="EMBL/GenBank/DDBJ databases">
        <title>Insectihabitans protaetiae gen. nov. sp. nov. and Insectihabitans allomyrinae sp. nov., isolated from larvae of Protaetia brevitarsis seulensis and Allomyrina dichotoma, respectively.</title>
        <authorList>
            <person name="Lee S.D."/>
            <person name="Byeon Y.-S."/>
            <person name="Kim S.-M."/>
            <person name="Yang H.L."/>
            <person name="Kim I.S."/>
        </authorList>
    </citation>
    <scope>NUCLEOTIDE SEQUENCE</scope>
    <source>
        <strain evidence="4">CWB-B4</strain>
        <strain evidence="3 6">CWB-B43</strain>
    </source>
</reference>
<dbReference type="Proteomes" id="UP000807542">
    <property type="component" value="Unassembled WGS sequence"/>
</dbReference>
<organism evidence="4 5">
    <name type="scientific">Limnobaculum xujianqingii</name>
    <dbReference type="NCBI Taxonomy" id="2738837"/>
    <lineage>
        <taxon>Bacteria</taxon>
        <taxon>Pseudomonadati</taxon>
        <taxon>Pseudomonadota</taxon>
        <taxon>Gammaproteobacteria</taxon>
        <taxon>Enterobacterales</taxon>
        <taxon>Budviciaceae</taxon>
        <taxon>Limnobaculum</taxon>
    </lineage>
</organism>
<dbReference type="SMART" id="SM00869">
    <property type="entry name" value="Autotransporter"/>
    <property type="match status" value="1"/>
</dbReference>
<evidence type="ECO:0000313" key="4">
    <source>
        <dbReference type="EMBL" id="MBK5175997.1"/>
    </source>
</evidence>